<keyword evidence="1" id="KW-0472">Membrane</keyword>
<dbReference type="RefSeq" id="WP_322409851.1">
    <property type="nucleotide sequence ID" value="NZ_CP139779.1"/>
</dbReference>
<name>A0ABZ0V912_9MICO</name>
<keyword evidence="3" id="KW-1185">Reference proteome</keyword>
<feature type="transmembrane region" description="Helical" evidence="1">
    <location>
        <begin position="41"/>
        <end position="66"/>
    </location>
</feature>
<dbReference type="EMBL" id="CP139779">
    <property type="protein sequence ID" value="WQB69729.1"/>
    <property type="molecule type" value="Genomic_DNA"/>
</dbReference>
<feature type="transmembrane region" description="Helical" evidence="1">
    <location>
        <begin position="73"/>
        <end position="92"/>
    </location>
</feature>
<keyword evidence="1" id="KW-0812">Transmembrane</keyword>
<proteinExistence type="predicted"/>
<evidence type="ECO:0000256" key="1">
    <source>
        <dbReference type="SAM" id="Phobius"/>
    </source>
</evidence>
<protein>
    <recommendedName>
        <fullName evidence="4">Integral membrane protein</fullName>
    </recommendedName>
</protein>
<gene>
    <name evidence="2" type="ORF">T9R20_13650</name>
</gene>
<feature type="transmembrane region" description="Helical" evidence="1">
    <location>
        <begin position="98"/>
        <end position="117"/>
    </location>
</feature>
<evidence type="ECO:0008006" key="4">
    <source>
        <dbReference type="Google" id="ProtNLM"/>
    </source>
</evidence>
<evidence type="ECO:0000313" key="2">
    <source>
        <dbReference type="EMBL" id="WQB69729.1"/>
    </source>
</evidence>
<dbReference type="Proteomes" id="UP001324533">
    <property type="component" value="Chromosome"/>
</dbReference>
<reference evidence="2 3" key="1">
    <citation type="submission" date="2023-06" db="EMBL/GenBank/DDBJ databases">
        <title>Rock-solubilizing bacteria, Microbacterium invictum, promotes re-establishment of vegetation in rocky wasteland by accelerating rock bio-weathering and reshaping soil bacterial community.</title>
        <authorList>
            <person name="Liu C."/>
        </authorList>
    </citation>
    <scope>NUCLEOTIDE SEQUENCE [LARGE SCALE GENOMIC DNA]</scope>
    <source>
        <strain evidence="2 3">X-18</strain>
    </source>
</reference>
<organism evidence="2 3">
    <name type="scientific">Microbacterium invictum</name>
    <dbReference type="NCBI Taxonomy" id="515415"/>
    <lineage>
        <taxon>Bacteria</taxon>
        <taxon>Bacillati</taxon>
        <taxon>Actinomycetota</taxon>
        <taxon>Actinomycetes</taxon>
        <taxon>Micrococcales</taxon>
        <taxon>Microbacteriaceae</taxon>
        <taxon>Microbacterium</taxon>
    </lineage>
</organism>
<keyword evidence="1" id="KW-1133">Transmembrane helix</keyword>
<evidence type="ECO:0000313" key="3">
    <source>
        <dbReference type="Proteomes" id="UP001324533"/>
    </source>
</evidence>
<sequence length="126" mass="12921">MAASRPVGVTIVAVLAWISGFFNILGGALILIGGALGQGPLLHLVLIAILTILLGVIVIAVSLGLLRGSPGARLVVTIVFVLNIVSAVLLIVGGAETFWTGFFSALPAIIGLILLYTRRANAFFGS</sequence>
<feature type="transmembrane region" description="Helical" evidence="1">
    <location>
        <begin position="7"/>
        <end position="35"/>
    </location>
</feature>
<accession>A0ABZ0V912</accession>